<feature type="compositionally biased region" description="Basic and acidic residues" evidence="1">
    <location>
        <begin position="21"/>
        <end position="40"/>
    </location>
</feature>
<evidence type="ECO:0000256" key="1">
    <source>
        <dbReference type="SAM" id="MobiDB-lite"/>
    </source>
</evidence>
<gene>
    <name evidence="2" type="ORF">BBRV_LOCUS39919</name>
</gene>
<organism evidence="2">
    <name type="scientific">Bracon brevicornis</name>
    <dbReference type="NCBI Taxonomy" id="1563983"/>
    <lineage>
        <taxon>Eukaryota</taxon>
        <taxon>Metazoa</taxon>
        <taxon>Ecdysozoa</taxon>
        <taxon>Arthropoda</taxon>
        <taxon>Hexapoda</taxon>
        <taxon>Insecta</taxon>
        <taxon>Pterygota</taxon>
        <taxon>Neoptera</taxon>
        <taxon>Endopterygota</taxon>
        <taxon>Hymenoptera</taxon>
        <taxon>Apocrita</taxon>
        <taxon>Ichneumonoidea</taxon>
        <taxon>Braconidae</taxon>
        <taxon>Braconinae</taxon>
        <taxon>Bracon</taxon>
    </lineage>
</organism>
<sequence>MPASNTERTCKMNTRHAGRRISRESRDDSDKKHSSDRPDEILPIDLMENIFAAAKVTCKMSEAEIMAKWSLICKDDIHLRGVISLVERIRKRRTYGLPTAVIPKSVIKQIFS</sequence>
<dbReference type="AlphaFoldDB" id="A0A6V7J5U9"/>
<dbReference type="EMBL" id="CADCXW020000012">
    <property type="protein sequence ID" value="CAD1545698.1"/>
    <property type="molecule type" value="Genomic_DNA"/>
</dbReference>
<accession>A0A6V7J5U9</accession>
<evidence type="ECO:0000313" key="2">
    <source>
        <dbReference type="EMBL" id="CAD1545698.1"/>
    </source>
</evidence>
<protein>
    <submittedName>
        <fullName evidence="2">Uncharacterized protein</fullName>
    </submittedName>
</protein>
<name>A0A6V7J5U9_9HYME</name>
<reference evidence="2" key="1">
    <citation type="submission" date="2020-07" db="EMBL/GenBank/DDBJ databases">
        <authorList>
            <person name="Ferguson B K."/>
        </authorList>
    </citation>
    <scope>NUCLEOTIDE SEQUENCE</scope>
    <source>
        <strain evidence="2">L06</strain>
    </source>
</reference>
<feature type="region of interest" description="Disordered" evidence="1">
    <location>
        <begin position="1"/>
        <end position="40"/>
    </location>
</feature>
<proteinExistence type="predicted"/>